<dbReference type="SMART" id="SM00075">
    <property type="entry name" value="HYDRO"/>
    <property type="match status" value="1"/>
</dbReference>
<dbReference type="AlphaFoldDB" id="A0A371DPQ9"/>
<dbReference type="GO" id="GO:0005199">
    <property type="term" value="F:structural constituent of cell wall"/>
    <property type="evidence" value="ECO:0007669"/>
    <property type="project" value="InterPro"/>
</dbReference>
<keyword evidence="3 6" id="KW-0134">Cell wall</keyword>
<evidence type="ECO:0000313" key="8">
    <source>
        <dbReference type="Proteomes" id="UP000256964"/>
    </source>
</evidence>
<sequence length="126" mass="12590">MMFSRILTLTSMVSLTVLAAAMPGGVKPTSTITVAPGPTSVPESNCSTGNLQCCNQVQNANDPATSVLLALIGVVVQGVDVLVGLDCNPISVINVGGSNQCNAEAVCCKDNNVGGVASIGCVPVTL</sequence>
<dbReference type="CDD" id="cd23507">
    <property type="entry name" value="hydrophobin_I"/>
    <property type="match status" value="1"/>
</dbReference>
<protein>
    <recommendedName>
        <fullName evidence="6">Hydrophobin</fullName>
    </recommendedName>
</protein>
<feature type="chain" id="PRO_5016486084" description="Hydrophobin" evidence="6">
    <location>
        <begin position="22"/>
        <end position="126"/>
    </location>
</feature>
<comment type="similarity">
    <text evidence="2 6">Belongs to the fungal hydrophobin family.</text>
</comment>
<evidence type="ECO:0000256" key="1">
    <source>
        <dbReference type="ARBA" id="ARBA00004191"/>
    </source>
</evidence>
<dbReference type="EMBL" id="KZ857384">
    <property type="protein sequence ID" value="RDX54527.1"/>
    <property type="molecule type" value="Genomic_DNA"/>
</dbReference>
<dbReference type="OrthoDB" id="4225815at2759"/>
<keyword evidence="5 6" id="KW-1015">Disulfide bond</keyword>
<keyword evidence="4 6" id="KW-0964">Secreted</keyword>
<feature type="signal peptide" evidence="6">
    <location>
        <begin position="1"/>
        <end position="21"/>
    </location>
</feature>
<dbReference type="Proteomes" id="UP000256964">
    <property type="component" value="Unassembled WGS sequence"/>
</dbReference>
<accession>A0A371DPQ9</accession>
<evidence type="ECO:0000256" key="6">
    <source>
        <dbReference type="RuleBase" id="RU365009"/>
    </source>
</evidence>
<proteinExistence type="inferred from homology"/>
<keyword evidence="6" id="KW-0732">Signal</keyword>
<keyword evidence="8" id="KW-1185">Reference proteome</keyword>
<dbReference type="STRING" id="139420.A0A371DPQ9"/>
<evidence type="ECO:0000313" key="7">
    <source>
        <dbReference type="EMBL" id="RDX54527.1"/>
    </source>
</evidence>
<evidence type="ECO:0000256" key="5">
    <source>
        <dbReference type="ARBA" id="ARBA00023157"/>
    </source>
</evidence>
<evidence type="ECO:0000256" key="4">
    <source>
        <dbReference type="ARBA" id="ARBA00022525"/>
    </source>
</evidence>
<organism evidence="7 8">
    <name type="scientific">Lentinus brumalis</name>
    <dbReference type="NCBI Taxonomy" id="2498619"/>
    <lineage>
        <taxon>Eukaryota</taxon>
        <taxon>Fungi</taxon>
        <taxon>Dikarya</taxon>
        <taxon>Basidiomycota</taxon>
        <taxon>Agaricomycotina</taxon>
        <taxon>Agaricomycetes</taxon>
        <taxon>Polyporales</taxon>
        <taxon>Polyporaceae</taxon>
        <taxon>Lentinus</taxon>
    </lineage>
</organism>
<dbReference type="Pfam" id="PF01185">
    <property type="entry name" value="Hydrophobin"/>
    <property type="match status" value="1"/>
</dbReference>
<evidence type="ECO:0000256" key="2">
    <source>
        <dbReference type="ARBA" id="ARBA00010446"/>
    </source>
</evidence>
<comment type="subcellular location">
    <subcellularLocation>
        <location evidence="1 6">Secreted</location>
        <location evidence="1 6">Cell wall</location>
    </subcellularLocation>
</comment>
<dbReference type="GO" id="GO:0009277">
    <property type="term" value="C:fungal-type cell wall"/>
    <property type="evidence" value="ECO:0007669"/>
    <property type="project" value="InterPro"/>
</dbReference>
<evidence type="ECO:0000256" key="3">
    <source>
        <dbReference type="ARBA" id="ARBA00022512"/>
    </source>
</evidence>
<gene>
    <name evidence="7" type="ORF">OH76DRAFT_1478810</name>
</gene>
<dbReference type="InterPro" id="IPR001338">
    <property type="entry name" value="Class_I_Hydrophobin"/>
</dbReference>
<reference evidence="7 8" key="1">
    <citation type="journal article" date="2018" name="Biotechnol. Biofuels">
        <title>Integrative visual omics of the white-rot fungus Polyporus brumalis exposes the biotechnological potential of its oxidative enzymes for delignifying raw plant biomass.</title>
        <authorList>
            <person name="Miyauchi S."/>
            <person name="Rancon A."/>
            <person name="Drula E."/>
            <person name="Hage H."/>
            <person name="Chaduli D."/>
            <person name="Favel A."/>
            <person name="Grisel S."/>
            <person name="Henrissat B."/>
            <person name="Herpoel-Gimbert I."/>
            <person name="Ruiz-Duenas F.J."/>
            <person name="Chevret D."/>
            <person name="Hainaut M."/>
            <person name="Lin J."/>
            <person name="Wang M."/>
            <person name="Pangilinan J."/>
            <person name="Lipzen A."/>
            <person name="Lesage-Meessen L."/>
            <person name="Navarro D."/>
            <person name="Riley R."/>
            <person name="Grigoriev I.V."/>
            <person name="Zhou S."/>
            <person name="Raouche S."/>
            <person name="Rosso M.N."/>
        </authorList>
    </citation>
    <scope>NUCLEOTIDE SEQUENCE [LARGE SCALE GENOMIC DNA]</scope>
    <source>
        <strain evidence="7 8">BRFM 1820</strain>
    </source>
</reference>
<name>A0A371DPQ9_9APHY</name>